<dbReference type="InterPro" id="IPR050482">
    <property type="entry name" value="Sensor_HK_TwoCompSys"/>
</dbReference>
<evidence type="ECO:0000313" key="12">
    <source>
        <dbReference type="EMBL" id="GAB95588.1"/>
    </source>
</evidence>
<dbReference type="STRING" id="1184609.KILIM_022_00740"/>
<keyword evidence="3" id="KW-0597">Phosphoprotein</keyword>
<dbReference type="EC" id="2.7.13.3" evidence="2"/>
<dbReference type="AlphaFoldDB" id="K6VHA5"/>
<keyword evidence="10" id="KW-0812">Transmembrane</keyword>
<evidence type="ECO:0000256" key="1">
    <source>
        <dbReference type="ARBA" id="ARBA00000085"/>
    </source>
</evidence>
<sequence length="473" mass="49865">MPPASSTAAEVNHPDLDRLPAWGHAWRLVFVWCAGALVWLFSAAIVANAWGLAEGAQPSPSAPALLFVDFVVGQIAVVAVAFRRRWPMTIALVTALLSGISMFASAAALLALTSVATRRHLPSILLVSGVGCAVSLFYETVMTPVLGLRGTAPDSGLLVDLAISFGFIGLVYLVAVLLGWNTGSRRELVRSWRTQARTATSEQAARVAQARLAERARIAREMHDVLAHRLSLVAMHAGVLAHRADLPEEDRRAAAEVVRSGAHQALEELREVLGVLREDGDPERTVEAPQPGLSAIPSLVAELTSSGQDVTLTADPALWARSVSLPASTGRHAYRVVQESLTNARKHAPGVTCAVTLGGGPGHGLTLEISNPLTRVRDALPSGGRGLPGMAERVALAGGRFDARVRGAAFIVRVWLPWPSRQHDAPEDAPVPARENGPAGGHGAQQPDAGPVVSTTTSEAETTSRADRAEGGR</sequence>
<dbReference type="EMBL" id="BAHD01000022">
    <property type="protein sequence ID" value="GAB95588.1"/>
    <property type="molecule type" value="Genomic_DNA"/>
</dbReference>
<dbReference type="InterPro" id="IPR036890">
    <property type="entry name" value="HATPase_C_sf"/>
</dbReference>
<evidence type="ECO:0000256" key="6">
    <source>
        <dbReference type="ARBA" id="ARBA00022777"/>
    </source>
</evidence>
<evidence type="ECO:0000256" key="4">
    <source>
        <dbReference type="ARBA" id="ARBA00022679"/>
    </source>
</evidence>
<dbReference type="RefSeq" id="WP_006592120.1">
    <property type="nucleotide sequence ID" value="NZ_BAHD01000022.1"/>
</dbReference>
<feature type="transmembrane region" description="Helical" evidence="10">
    <location>
        <begin position="29"/>
        <end position="52"/>
    </location>
</feature>
<dbReference type="Gene3D" id="3.30.565.10">
    <property type="entry name" value="Histidine kinase-like ATPase, C-terminal domain"/>
    <property type="match status" value="1"/>
</dbReference>
<organism evidence="12 13">
    <name type="scientific">Kineosphaera limosa NBRC 100340</name>
    <dbReference type="NCBI Taxonomy" id="1184609"/>
    <lineage>
        <taxon>Bacteria</taxon>
        <taxon>Bacillati</taxon>
        <taxon>Actinomycetota</taxon>
        <taxon>Actinomycetes</taxon>
        <taxon>Micrococcales</taxon>
        <taxon>Dermatophilaceae</taxon>
        <taxon>Kineosphaera</taxon>
    </lineage>
</organism>
<dbReference type="GO" id="GO:0005524">
    <property type="term" value="F:ATP binding"/>
    <property type="evidence" value="ECO:0007669"/>
    <property type="project" value="UniProtKB-KW"/>
</dbReference>
<feature type="transmembrane region" description="Helical" evidence="10">
    <location>
        <begin position="161"/>
        <end position="180"/>
    </location>
</feature>
<proteinExistence type="predicted"/>
<comment type="caution">
    <text evidence="12">The sequence shown here is derived from an EMBL/GenBank/DDBJ whole genome shotgun (WGS) entry which is preliminary data.</text>
</comment>
<protein>
    <recommendedName>
        <fullName evidence="2">histidine kinase</fullName>
        <ecNumber evidence="2">2.7.13.3</ecNumber>
    </recommendedName>
</protein>
<dbReference type="Proteomes" id="UP000008366">
    <property type="component" value="Unassembled WGS sequence"/>
</dbReference>
<dbReference type="Pfam" id="PF07730">
    <property type="entry name" value="HisKA_3"/>
    <property type="match status" value="1"/>
</dbReference>
<feature type="domain" description="Signal transduction histidine kinase subgroup 3 dimerisation and phosphoacceptor" evidence="11">
    <location>
        <begin position="214"/>
        <end position="279"/>
    </location>
</feature>
<dbReference type="GO" id="GO:0046983">
    <property type="term" value="F:protein dimerization activity"/>
    <property type="evidence" value="ECO:0007669"/>
    <property type="project" value="InterPro"/>
</dbReference>
<keyword evidence="13" id="KW-1185">Reference proteome</keyword>
<feature type="transmembrane region" description="Helical" evidence="10">
    <location>
        <begin position="64"/>
        <end position="82"/>
    </location>
</feature>
<dbReference type="PANTHER" id="PTHR24421:SF10">
    <property type="entry name" value="NITRATE_NITRITE SENSOR PROTEIN NARQ"/>
    <property type="match status" value="1"/>
</dbReference>
<evidence type="ECO:0000313" key="13">
    <source>
        <dbReference type="Proteomes" id="UP000008366"/>
    </source>
</evidence>
<keyword evidence="6 12" id="KW-0418">Kinase</keyword>
<name>K6VHA5_9MICO</name>
<feature type="region of interest" description="Disordered" evidence="9">
    <location>
        <begin position="421"/>
        <end position="473"/>
    </location>
</feature>
<keyword evidence="5" id="KW-0547">Nucleotide-binding</keyword>
<keyword evidence="4" id="KW-0808">Transferase</keyword>
<accession>K6VHA5</accession>
<evidence type="ECO:0000256" key="8">
    <source>
        <dbReference type="ARBA" id="ARBA00023012"/>
    </source>
</evidence>
<evidence type="ECO:0000256" key="7">
    <source>
        <dbReference type="ARBA" id="ARBA00022840"/>
    </source>
</evidence>
<evidence type="ECO:0000256" key="5">
    <source>
        <dbReference type="ARBA" id="ARBA00022741"/>
    </source>
</evidence>
<keyword evidence="10" id="KW-0472">Membrane</keyword>
<keyword evidence="10" id="KW-1133">Transmembrane helix</keyword>
<evidence type="ECO:0000256" key="10">
    <source>
        <dbReference type="SAM" id="Phobius"/>
    </source>
</evidence>
<dbReference type="CDD" id="cd16917">
    <property type="entry name" value="HATPase_UhpB-NarQ-NarX-like"/>
    <property type="match status" value="1"/>
</dbReference>
<reference evidence="12 13" key="1">
    <citation type="submission" date="2012-08" db="EMBL/GenBank/DDBJ databases">
        <title>Whole genome shotgun sequence of Kineosphaera limosa NBRC 100340.</title>
        <authorList>
            <person name="Yoshida I."/>
            <person name="Isaki S."/>
            <person name="Hosoyama A."/>
            <person name="Tsuchikane K."/>
            <person name="Katsumata H."/>
            <person name="Ando Y."/>
            <person name="Ohji S."/>
            <person name="Hamada M."/>
            <person name="Tamura T."/>
            <person name="Yamazoe A."/>
            <person name="Yamazaki S."/>
            <person name="Fujita N."/>
        </authorList>
    </citation>
    <scope>NUCLEOTIDE SEQUENCE [LARGE SCALE GENOMIC DNA]</scope>
    <source>
        <strain evidence="12 13">NBRC 100340</strain>
    </source>
</reference>
<feature type="transmembrane region" description="Helical" evidence="10">
    <location>
        <begin position="124"/>
        <end position="141"/>
    </location>
</feature>
<keyword evidence="7" id="KW-0067">ATP-binding</keyword>
<feature type="transmembrane region" description="Helical" evidence="10">
    <location>
        <begin position="88"/>
        <end position="112"/>
    </location>
</feature>
<dbReference type="InterPro" id="IPR011712">
    <property type="entry name" value="Sig_transdc_His_kin_sub3_dim/P"/>
</dbReference>
<gene>
    <name evidence="12" type="ORF">KILIM_022_00740</name>
</gene>
<dbReference type="GO" id="GO:0000155">
    <property type="term" value="F:phosphorelay sensor kinase activity"/>
    <property type="evidence" value="ECO:0007669"/>
    <property type="project" value="InterPro"/>
</dbReference>
<keyword evidence="8" id="KW-0902">Two-component regulatory system</keyword>
<dbReference type="eggNOG" id="COG4585">
    <property type="taxonomic scope" value="Bacteria"/>
</dbReference>
<dbReference type="Gene3D" id="1.20.5.1930">
    <property type="match status" value="1"/>
</dbReference>
<dbReference type="PANTHER" id="PTHR24421">
    <property type="entry name" value="NITRATE/NITRITE SENSOR PROTEIN NARX-RELATED"/>
    <property type="match status" value="1"/>
</dbReference>
<dbReference type="GO" id="GO:0016020">
    <property type="term" value="C:membrane"/>
    <property type="evidence" value="ECO:0007669"/>
    <property type="project" value="InterPro"/>
</dbReference>
<comment type="catalytic activity">
    <reaction evidence="1">
        <text>ATP + protein L-histidine = ADP + protein N-phospho-L-histidine.</text>
        <dbReference type="EC" id="2.7.13.3"/>
    </reaction>
</comment>
<evidence type="ECO:0000259" key="11">
    <source>
        <dbReference type="Pfam" id="PF07730"/>
    </source>
</evidence>
<dbReference type="OrthoDB" id="227596at2"/>
<evidence type="ECO:0000256" key="2">
    <source>
        <dbReference type="ARBA" id="ARBA00012438"/>
    </source>
</evidence>
<evidence type="ECO:0000256" key="3">
    <source>
        <dbReference type="ARBA" id="ARBA00022553"/>
    </source>
</evidence>
<evidence type="ECO:0000256" key="9">
    <source>
        <dbReference type="SAM" id="MobiDB-lite"/>
    </source>
</evidence>
<feature type="compositionally biased region" description="Basic and acidic residues" evidence="9">
    <location>
        <begin position="462"/>
        <end position="473"/>
    </location>
</feature>